<dbReference type="UniPathway" id="UPA00251">
    <property type="reaction ID" value="UER00320"/>
</dbReference>
<dbReference type="Proteomes" id="UP000053477">
    <property type="component" value="Unassembled WGS sequence"/>
</dbReference>
<evidence type="ECO:0000259" key="1">
    <source>
        <dbReference type="Pfam" id="PF02602"/>
    </source>
</evidence>
<dbReference type="InterPro" id="IPR039793">
    <property type="entry name" value="UROS/Hem4"/>
</dbReference>
<dbReference type="PANTHER" id="PTHR12390:SF0">
    <property type="entry name" value="UROPORPHYRINOGEN-III SYNTHASE"/>
    <property type="match status" value="1"/>
</dbReference>
<gene>
    <name evidence="2" type="ORF">SCHPADRAFT_832322</name>
</gene>
<proteinExistence type="predicted"/>
<dbReference type="GO" id="GO:0006780">
    <property type="term" value="P:uroporphyrinogen III biosynthetic process"/>
    <property type="evidence" value="ECO:0007669"/>
    <property type="project" value="InterPro"/>
</dbReference>
<dbReference type="InParanoid" id="A0A0H2RFF3"/>
<dbReference type="PANTHER" id="PTHR12390">
    <property type="entry name" value="UROPORPHYRINOGEN III SYNTHASE"/>
    <property type="match status" value="1"/>
</dbReference>
<reference evidence="2 3" key="1">
    <citation type="submission" date="2015-04" db="EMBL/GenBank/DDBJ databases">
        <title>Complete genome sequence of Schizopora paradoxa KUC8140, a cosmopolitan wood degrader in East Asia.</title>
        <authorList>
            <consortium name="DOE Joint Genome Institute"/>
            <person name="Min B."/>
            <person name="Park H."/>
            <person name="Jang Y."/>
            <person name="Kim J.-J."/>
            <person name="Kim K.H."/>
            <person name="Pangilinan J."/>
            <person name="Lipzen A."/>
            <person name="Riley R."/>
            <person name="Grigoriev I.V."/>
            <person name="Spatafora J.W."/>
            <person name="Choi I.-G."/>
        </authorList>
    </citation>
    <scope>NUCLEOTIDE SEQUENCE [LARGE SCALE GENOMIC DNA]</scope>
    <source>
        <strain evidence="2 3">KUC8140</strain>
    </source>
</reference>
<sequence length="292" mass="31363">MTHVLLLRSPSDEQPDPYAAHFSSVGLGATSVQVLDTAFTNLDELQWMIETGPGFHGFKGVVITSGRSVDAWQRAVQEVVKGEDHKKADWSTCPFYVVGESTASAVDKLRTSLPSHLLPTDVLGGTESGTSDALADFILARTTPSRKNRVKLLYLTGDKNRDTLPNKLTEKGVELDAVQTYETKCVDGFAGKLGEVVKAQKHVKNWWIAFFAPSSSDYAMPALREQFRLESTSAPDSPTSTKSKKKIPAAKIAAIGPTTASHLKDTLSLHVDAVAAKPTPAELASAITSPAS</sequence>
<dbReference type="OrthoDB" id="5595751at2759"/>
<protein>
    <submittedName>
        <fullName evidence="2">Tetrapyrrole biosynthesis, uroporphyrinogen III synthase</fullName>
    </submittedName>
</protein>
<dbReference type="GO" id="GO:0004852">
    <property type="term" value="F:uroporphyrinogen-III synthase activity"/>
    <property type="evidence" value="ECO:0007669"/>
    <property type="project" value="InterPro"/>
</dbReference>
<dbReference type="EMBL" id="KQ086022">
    <property type="protein sequence ID" value="KLO10585.1"/>
    <property type="molecule type" value="Genomic_DNA"/>
</dbReference>
<accession>A0A0H2RFF3</accession>
<dbReference type="SUPFAM" id="SSF69618">
    <property type="entry name" value="HemD-like"/>
    <property type="match status" value="1"/>
</dbReference>
<dbReference type="FunCoup" id="A0A0H2RFF3">
    <property type="interactions" value="292"/>
</dbReference>
<dbReference type="CDD" id="cd06578">
    <property type="entry name" value="HemD"/>
    <property type="match status" value="1"/>
</dbReference>
<dbReference type="InterPro" id="IPR003754">
    <property type="entry name" value="4pyrrol_synth_uPrphyn_synth"/>
</dbReference>
<dbReference type="InterPro" id="IPR036108">
    <property type="entry name" value="4pyrrol_syn_uPrphyn_synt_sf"/>
</dbReference>
<dbReference type="GO" id="GO:0006782">
    <property type="term" value="P:protoporphyrinogen IX biosynthetic process"/>
    <property type="evidence" value="ECO:0007669"/>
    <property type="project" value="UniProtKB-UniPathway"/>
</dbReference>
<dbReference type="Gene3D" id="3.40.50.10090">
    <property type="match status" value="2"/>
</dbReference>
<evidence type="ECO:0000313" key="3">
    <source>
        <dbReference type="Proteomes" id="UP000053477"/>
    </source>
</evidence>
<dbReference type="STRING" id="27342.A0A0H2RFF3"/>
<organism evidence="2 3">
    <name type="scientific">Schizopora paradoxa</name>
    <dbReference type="NCBI Taxonomy" id="27342"/>
    <lineage>
        <taxon>Eukaryota</taxon>
        <taxon>Fungi</taxon>
        <taxon>Dikarya</taxon>
        <taxon>Basidiomycota</taxon>
        <taxon>Agaricomycotina</taxon>
        <taxon>Agaricomycetes</taxon>
        <taxon>Hymenochaetales</taxon>
        <taxon>Schizoporaceae</taxon>
        <taxon>Schizopora</taxon>
    </lineage>
</organism>
<keyword evidence="3" id="KW-1185">Reference proteome</keyword>
<dbReference type="AlphaFoldDB" id="A0A0H2RFF3"/>
<dbReference type="GO" id="GO:0005829">
    <property type="term" value="C:cytosol"/>
    <property type="evidence" value="ECO:0007669"/>
    <property type="project" value="TreeGrafter"/>
</dbReference>
<dbReference type="Pfam" id="PF02602">
    <property type="entry name" value="HEM4"/>
    <property type="match status" value="1"/>
</dbReference>
<feature type="domain" description="Tetrapyrrole biosynthesis uroporphyrinogen III synthase" evidence="1">
    <location>
        <begin position="18"/>
        <end position="283"/>
    </location>
</feature>
<evidence type="ECO:0000313" key="2">
    <source>
        <dbReference type="EMBL" id="KLO10585.1"/>
    </source>
</evidence>
<name>A0A0H2RFF3_9AGAM</name>